<evidence type="ECO:0000256" key="1">
    <source>
        <dbReference type="SAM" id="MobiDB-lite"/>
    </source>
</evidence>
<proteinExistence type="predicted"/>
<sequence>MIPRGRKVVDAAGAAAMGGMSLQTFRNKRIAAQPAFPQPVNPGRRTALYDAEQVAAYWSGDPMPVLPKGEHETDLLDDLDIAAVRGVKYATVRKERAEGRLVGWVEVCGVLHMPRRELNRQLAERPGRGVGGGRPRKNPPPRPEQT</sequence>
<gene>
    <name evidence="2" type="ORF">HNR21_004864</name>
</gene>
<organism evidence="2 3">
    <name type="scientific">Thermomonospora cellulosilytica</name>
    <dbReference type="NCBI Taxonomy" id="1411118"/>
    <lineage>
        <taxon>Bacteria</taxon>
        <taxon>Bacillati</taxon>
        <taxon>Actinomycetota</taxon>
        <taxon>Actinomycetes</taxon>
        <taxon>Streptosporangiales</taxon>
        <taxon>Thermomonosporaceae</taxon>
        <taxon>Thermomonospora</taxon>
    </lineage>
</organism>
<protein>
    <submittedName>
        <fullName evidence="2">Uncharacterized protein</fullName>
    </submittedName>
</protein>
<feature type="region of interest" description="Disordered" evidence="1">
    <location>
        <begin position="119"/>
        <end position="146"/>
    </location>
</feature>
<dbReference type="RefSeq" id="WP_182707030.1">
    <property type="nucleotide sequence ID" value="NZ_JACJII010000001.1"/>
</dbReference>
<evidence type="ECO:0000313" key="2">
    <source>
        <dbReference type="EMBL" id="MBA9005982.1"/>
    </source>
</evidence>
<dbReference type="Proteomes" id="UP000539313">
    <property type="component" value="Unassembled WGS sequence"/>
</dbReference>
<dbReference type="AlphaFoldDB" id="A0A7W3N1W7"/>
<keyword evidence="3" id="KW-1185">Reference proteome</keyword>
<evidence type="ECO:0000313" key="3">
    <source>
        <dbReference type="Proteomes" id="UP000539313"/>
    </source>
</evidence>
<accession>A0A7W3N1W7</accession>
<name>A0A7W3N1W7_9ACTN</name>
<dbReference type="EMBL" id="JACJII010000001">
    <property type="protein sequence ID" value="MBA9005982.1"/>
    <property type="molecule type" value="Genomic_DNA"/>
</dbReference>
<comment type="caution">
    <text evidence="2">The sequence shown here is derived from an EMBL/GenBank/DDBJ whole genome shotgun (WGS) entry which is preliminary data.</text>
</comment>
<reference evidence="2 3" key="1">
    <citation type="submission" date="2020-08" db="EMBL/GenBank/DDBJ databases">
        <title>Sequencing the genomes of 1000 actinobacteria strains.</title>
        <authorList>
            <person name="Klenk H.-P."/>
        </authorList>
    </citation>
    <scope>NUCLEOTIDE SEQUENCE [LARGE SCALE GENOMIC DNA]</scope>
    <source>
        <strain evidence="2 3">DSM 45823</strain>
    </source>
</reference>